<dbReference type="AlphaFoldDB" id="A0A0C3GHW5"/>
<evidence type="ECO:0000313" key="5">
    <source>
        <dbReference type="EMBL" id="KIM95730.1"/>
    </source>
</evidence>
<organism evidence="5 6">
    <name type="scientific">Oidiodendron maius (strain Zn)</name>
    <dbReference type="NCBI Taxonomy" id="913774"/>
    <lineage>
        <taxon>Eukaryota</taxon>
        <taxon>Fungi</taxon>
        <taxon>Dikarya</taxon>
        <taxon>Ascomycota</taxon>
        <taxon>Pezizomycotina</taxon>
        <taxon>Leotiomycetes</taxon>
        <taxon>Leotiomycetes incertae sedis</taxon>
        <taxon>Myxotrichaceae</taxon>
        <taxon>Oidiodendron</taxon>
    </lineage>
</organism>
<dbReference type="InterPro" id="IPR036770">
    <property type="entry name" value="Ankyrin_rpt-contain_sf"/>
</dbReference>
<dbReference type="Gene3D" id="1.25.40.20">
    <property type="entry name" value="Ankyrin repeat-containing domain"/>
    <property type="match status" value="2"/>
</dbReference>
<dbReference type="PANTHER" id="PTHR46082">
    <property type="entry name" value="ATP/GTP-BINDING PROTEIN-RELATED"/>
    <property type="match status" value="1"/>
</dbReference>
<keyword evidence="6" id="KW-1185">Reference proteome</keyword>
<dbReference type="HOGENOM" id="CLU_000288_34_2_1"/>
<dbReference type="STRING" id="913774.A0A0C3GHW5"/>
<dbReference type="OrthoDB" id="195446at2759"/>
<reference evidence="5 6" key="1">
    <citation type="submission" date="2014-04" db="EMBL/GenBank/DDBJ databases">
        <authorList>
            <consortium name="DOE Joint Genome Institute"/>
            <person name="Kuo A."/>
            <person name="Martino E."/>
            <person name="Perotto S."/>
            <person name="Kohler A."/>
            <person name="Nagy L.G."/>
            <person name="Floudas D."/>
            <person name="Copeland A."/>
            <person name="Barry K.W."/>
            <person name="Cichocki N."/>
            <person name="Veneault-Fourrey C."/>
            <person name="LaButti K."/>
            <person name="Lindquist E.A."/>
            <person name="Lipzen A."/>
            <person name="Lundell T."/>
            <person name="Morin E."/>
            <person name="Murat C."/>
            <person name="Sun H."/>
            <person name="Tunlid A."/>
            <person name="Henrissat B."/>
            <person name="Grigoriev I.V."/>
            <person name="Hibbett D.S."/>
            <person name="Martin F."/>
            <person name="Nordberg H.P."/>
            <person name="Cantor M.N."/>
            <person name="Hua S.X."/>
        </authorList>
    </citation>
    <scope>NUCLEOTIDE SEQUENCE [LARGE SCALE GENOMIC DNA]</scope>
    <source>
        <strain evidence="5 6">Zn</strain>
    </source>
</reference>
<dbReference type="InterPro" id="IPR002110">
    <property type="entry name" value="Ankyrin_rpt"/>
</dbReference>
<dbReference type="GO" id="GO:0009116">
    <property type="term" value="P:nucleoside metabolic process"/>
    <property type="evidence" value="ECO:0007669"/>
    <property type="project" value="InterPro"/>
</dbReference>
<protein>
    <submittedName>
        <fullName evidence="5">Uncharacterized protein</fullName>
    </submittedName>
</protein>
<dbReference type="PANTHER" id="PTHR46082:SF11">
    <property type="entry name" value="AAA+ ATPASE DOMAIN-CONTAINING PROTEIN-RELATED"/>
    <property type="match status" value="1"/>
</dbReference>
<dbReference type="Gene3D" id="3.40.50.1580">
    <property type="entry name" value="Nucleoside phosphorylase domain"/>
    <property type="match status" value="1"/>
</dbReference>
<feature type="domain" description="Nephrocystin 3-like N-terminal" evidence="4">
    <location>
        <begin position="380"/>
        <end position="542"/>
    </location>
</feature>
<evidence type="ECO:0000259" key="3">
    <source>
        <dbReference type="Pfam" id="PF22939"/>
    </source>
</evidence>
<evidence type="ECO:0000256" key="1">
    <source>
        <dbReference type="ARBA" id="ARBA00022737"/>
    </source>
</evidence>
<dbReference type="Pfam" id="PF24883">
    <property type="entry name" value="NPHP3_N"/>
    <property type="match status" value="1"/>
</dbReference>
<feature type="repeat" description="ANK" evidence="2">
    <location>
        <begin position="950"/>
        <end position="983"/>
    </location>
</feature>
<feature type="domain" description="GPI inositol-deacylase winged helix" evidence="3">
    <location>
        <begin position="660"/>
        <end position="739"/>
    </location>
</feature>
<dbReference type="PROSITE" id="PS50088">
    <property type="entry name" value="ANK_REPEAT"/>
    <property type="match status" value="2"/>
</dbReference>
<gene>
    <name evidence="5" type="ORF">OIDMADRAFT_45051</name>
</gene>
<dbReference type="SUPFAM" id="SSF53167">
    <property type="entry name" value="Purine and uridine phosphorylases"/>
    <property type="match status" value="1"/>
</dbReference>
<keyword evidence="2" id="KW-0040">ANK repeat</keyword>
<dbReference type="PROSITE" id="PS50297">
    <property type="entry name" value="ANK_REP_REGION"/>
    <property type="match status" value="2"/>
</dbReference>
<proteinExistence type="predicted"/>
<sequence>MASHEDYTVGWICAIVTEYVAARVFLDEEHDKVEYVSQNDNNSYTLGRVGKHKVVIAVLPDGEYGIAAAAGVARDMLHSFPNVRIGLMVGIGGGAPSPKHDIRLGDIVVSAPCNGKGGVFQYDFGKTIQDQTFRATGFLGQPPALLRGAVSDIRAEYESEGHYLEDAINSVLEKKPRLQKKYKRPNPSSDRLYRSRVVHPKGDEANCVVTCDDTPLTIISRLERTTNDDNPAIHYGLIASSNQLMKDAITRDKLAAEKDVLCFEMEAAGLMNHFPCLVIRGICDYSDSHKNKEWQGYAAMAAAAYTKDLLYRIPPNKVEAEKRISELLSSVRDAVSRTEINIEIMRSKLDKRDDLEILNWITRIDYGSQQTDYIRRRQAGTGQWLLDSEQYQAWLKTDEQTLFCPGIPGAGKTILMATVIEDLTNRFAKDKTVGIAYVYFNFRHRFEEQPKELLSSLLRQLVVHQAALPNNVRELYDKHYDKRTRPSLEEVLIALQSVAALYLRVYVIIDALDECQFEGHCRSTFLAELYKLPGISKLITSRPIPDIEALFKGCPSQEILASDEDISIYLDGRMKLLPSFMLDNQELRKQIKSEIISAVEGMFLLAQLYFTSLEDKTTIKAVKSALSHLKKQTQGSTEDGKLNILETAYDEAMKRIKDQRAGFRLLAERVISWITCATRSLKTLELQHALAIEMGERELDGDNVPQIEQMVSVCSGLVTIDRESGVVRLIHYTTQEYLDRTKDRWFPTAHEDISNACITYLSFSAFSTGFCHSYRAYKQWLESYPLYHYATHNWARHAHISNNSAIQSATTIISFLEQDRNVEATFQLLLADERDSASVSTSQVPQQTTGLHLAAYWGLDDALAELLTRGYGSECRDSLGQTPLLYAARGGNLSTVKILLGCGEGIDANAADSKGATPLIHAVRGGHSAVVNLLLSLDRLWVDVNHRDNNGQTALMWAAQSHRWDILIQLLADGRADANMKDGFGQSALALSAEKAPAHVVERLLEVDGIEINASDICGLTPLMLAMSFENAEVTKLLQAKLPVIPLPEYLSVLGDPLLDAPLLEVAMSYVQDREKFNALASEWTKTYAM</sequence>
<keyword evidence="1" id="KW-0677">Repeat</keyword>
<dbReference type="InterPro" id="IPR054471">
    <property type="entry name" value="GPIID_WHD"/>
</dbReference>
<dbReference type="Gene3D" id="3.40.50.300">
    <property type="entry name" value="P-loop containing nucleotide triphosphate hydrolases"/>
    <property type="match status" value="1"/>
</dbReference>
<dbReference type="SMART" id="SM00248">
    <property type="entry name" value="ANK"/>
    <property type="match status" value="6"/>
</dbReference>
<dbReference type="Proteomes" id="UP000054321">
    <property type="component" value="Unassembled WGS sequence"/>
</dbReference>
<evidence type="ECO:0000259" key="4">
    <source>
        <dbReference type="Pfam" id="PF24883"/>
    </source>
</evidence>
<dbReference type="Pfam" id="PF12796">
    <property type="entry name" value="Ank_2"/>
    <property type="match status" value="2"/>
</dbReference>
<dbReference type="GO" id="GO:0003824">
    <property type="term" value="F:catalytic activity"/>
    <property type="evidence" value="ECO:0007669"/>
    <property type="project" value="InterPro"/>
</dbReference>
<name>A0A0C3GHW5_OIDMZ</name>
<dbReference type="InterPro" id="IPR027417">
    <property type="entry name" value="P-loop_NTPase"/>
</dbReference>
<dbReference type="SUPFAM" id="SSF48403">
    <property type="entry name" value="Ankyrin repeat"/>
    <property type="match status" value="1"/>
</dbReference>
<dbReference type="Pfam" id="PF22939">
    <property type="entry name" value="WHD_GPIID"/>
    <property type="match status" value="1"/>
</dbReference>
<dbReference type="InterPro" id="IPR053137">
    <property type="entry name" value="NLR-like"/>
</dbReference>
<evidence type="ECO:0000256" key="2">
    <source>
        <dbReference type="PROSITE-ProRule" id="PRU00023"/>
    </source>
</evidence>
<dbReference type="InParanoid" id="A0A0C3GHW5"/>
<reference evidence="6" key="2">
    <citation type="submission" date="2015-01" db="EMBL/GenBank/DDBJ databases">
        <title>Evolutionary Origins and Diversification of the Mycorrhizal Mutualists.</title>
        <authorList>
            <consortium name="DOE Joint Genome Institute"/>
            <consortium name="Mycorrhizal Genomics Consortium"/>
            <person name="Kohler A."/>
            <person name="Kuo A."/>
            <person name="Nagy L.G."/>
            <person name="Floudas D."/>
            <person name="Copeland A."/>
            <person name="Barry K.W."/>
            <person name="Cichocki N."/>
            <person name="Veneault-Fourrey C."/>
            <person name="LaButti K."/>
            <person name="Lindquist E.A."/>
            <person name="Lipzen A."/>
            <person name="Lundell T."/>
            <person name="Morin E."/>
            <person name="Murat C."/>
            <person name="Riley R."/>
            <person name="Ohm R."/>
            <person name="Sun H."/>
            <person name="Tunlid A."/>
            <person name="Henrissat B."/>
            <person name="Grigoriev I.V."/>
            <person name="Hibbett D.S."/>
            <person name="Martin F."/>
        </authorList>
    </citation>
    <scope>NUCLEOTIDE SEQUENCE [LARGE SCALE GENOMIC DNA]</scope>
    <source>
        <strain evidence="6">Zn</strain>
    </source>
</reference>
<dbReference type="InterPro" id="IPR035994">
    <property type="entry name" value="Nucleoside_phosphorylase_sf"/>
</dbReference>
<dbReference type="SUPFAM" id="SSF52540">
    <property type="entry name" value="P-loop containing nucleoside triphosphate hydrolases"/>
    <property type="match status" value="1"/>
</dbReference>
<accession>A0A0C3GHW5</accession>
<dbReference type="EMBL" id="KN832886">
    <property type="protein sequence ID" value="KIM95730.1"/>
    <property type="molecule type" value="Genomic_DNA"/>
</dbReference>
<dbReference type="InterPro" id="IPR056884">
    <property type="entry name" value="NPHP3-like_N"/>
</dbReference>
<feature type="repeat" description="ANK" evidence="2">
    <location>
        <begin position="879"/>
        <end position="911"/>
    </location>
</feature>
<evidence type="ECO:0000313" key="6">
    <source>
        <dbReference type="Proteomes" id="UP000054321"/>
    </source>
</evidence>